<dbReference type="HOGENOM" id="CLU_722156_0_0_1"/>
<dbReference type="eggNOG" id="KOG3882">
    <property type="taxonomic scope" value="Eukaryota"/>
</dbReference>
<dbReference type="KEGG" id="hro:HELRODRAFT_188517"/>
<proteinExistence type="predicted"/>
<evidence type="ECO:0000256" key="4">
    <source>
        <dbReference type="ARBA" id="ARBA00023136"/>
    </source>
</evidence>
<evidence type="ECO:0000256" key="3">
    <source>
        <dbReference type="ARBA" id="ARBA00022989"/>
    </source>
</evidence>
<feature type="transmembrane region" description="Helical" evidence="5">
    <location>
        <begin position="55"/>
        <end position="76"/>
    </location>
</feature>
<dbReference type="EnsemblMetazoa" id="HelroT188517">
    <property type="protein sequence ID" value="HelroP188517"/>
    <property type="gene ID" value="HelroG188517"/>
</dbReference>
<dbReference type="Pfam" id="PF00335">
    <property type="entry name" value="Tetraspanin"/>
    <property type="match status" value="1"/>
</dbReference>
<evidence type="ECO:0000313" key="6">
    <source>
        <dbReference type="EMBL" id="ESO01903.1"/>
    </source>
</evidence>
<dbReference type="PANTHER" id="PTHR19282:SF551">
    <property type="entry name" value="RE08073P-RELATED"/>
    <property type="match status" value="1"/>
</dbReference>
<comment type="subcellular location">
    <subcellularLocation>
        <location evidence="1">Membrane</location>
        <topology evidence="1">Multi-pass membrane protein</topology>
    </subcellularLocation>
</comment>
<feature type="transmembrane region" description="Helical" evidence="5">
    <location>
        <begin position="88"/>
        <end position="112"/>
    </location>
</feature>
<keyword evidence="8" id="KW-1185">Reference proteome</keyword>
<dbReference type="RefSeq" id="XP_009019311.1">
    <property type="nucleotide sequence ID" value="XM_009021063.1"/>
</dbReference>
<dbReference type="PANTHER" id="PTHR19282">
    <property type="entry name" value="TETRASPANIN"/>
    <property type="match status" value="1"/>
</dbReference>
<protein>
    <submittedName>
        <fullName evidence="6 7">Uncharacterized protein</fullName>
    </submittedName>
</protein>
<dbReference type="GO" id="GO:0005886">
    <property type="term" value="C:plasma membrane"/>
    <property type="evidence" value="ECO:0000318"/>
    <property type="project" value="GO_Central"/>
</dbReference>
<accession>T1FQ31</accession>
<evidence type="ECO:0000313" key="7">
    <source>
        <dbReference type="EnsemblMetazoa" id="HelroP188517"/>
    </source>
</evidence>
<dbReference type="AlphaFoldDB" id="T1FQ31"/>
<dbReference type="InterPro" id="IPR018499">
    <property type="entry name" value="Tetraspanin/Peripherin"/>
</dbReference>
<dbReference type="GeneID" id="20210928"/>
<reference evidence="6 8" key="2">
    <citation type="journal article" date="2013" name="Nature">
        <title>Insights into bilaterian evolution from three spiralian genomes.</title>
        <authorList>
            <person name="Simakov O."/>
            <person name="Marletaz F."/>
            <person name="Cho S.J."/>
            <person name="Edsinger-Gonzales E."/>
            <person name="Havlak P."/>
            <person name="Hellsten U."/>
            <person name="Kuo D.H."/>
            <person name="Larsson T."/>
            <person name="Lv J."/>
            <person name="Arendt D."/>
            <person name="Savage R."/>
            <person name="Osoegawa K."/>
            <person name="de Jong P."/>
            <person name="Grimwood J."/>
            <person name="Chapman J.A."/>
            <person name="Shapiro H."/>
            <person name="Aerts A."/>
            <person name="Otillar R.P."/>
            <person name="Terry A.Y."/>
            <person name="Boore J.L."/>
            <person name="Grigoriev I.V."/>
            <person name="Lindberg D.R."/>
            <person name="Seaver E.C."/>
            <person name="Weisblat D.A."/>
            <person name="Putnam N.H."/>
            <person name="Rokhsar D.S."/>
        </authorList>
    </citation>
    <scope>NUCLEOTIDE SEQUENCE</scope>
</reference>
<keyword evidence="3 5" id="KW-1133">Transmembrane helix</keyword>
<dbReference type="CTD" id="20210928"/>
<dbReference type="InParanoid" id="T1FQ31"/>
<reference evidence="8" key="1">
    <citation type="submission" date="2012-12" db="EMBL/GenBank/DDBJ databases">
        <authorList>
            <person name="Hellsten U."/>
            <person name="Grimwood J."/>
            <person name="Chapman J.A."/>
            <person name="Shapiro H."/>
            <person name="Aerts A."/>
            <person name="Otillar R.P."/>
            <person name="Terry A.Y."/>
            <person name="Boore J.L."/>
            <person name="Simakov O."/>
            <person name="Marletaz F."/>
            <person name="Cho S.-J."/>
            <person name="Edsinger-Gonzales E."/>
            <person name="Havlak P."/>
            <person name="Kuo D.-H."/>
            <person name="Larsson T."/>
            <person name="Lv J."/>
            <person name="Arendt D."/>
            <person name="Savage R."/>
            <person name="Osoegawa K."/>
            <person name="de Jong P."/>
            <person name="Lindberg D.R."/>
            <person name="Seaver E.C."/>
            <person name="Weisblat D.A."/>
            <person name="Putnam N.H."/>
            <person name="Grigoriev I.V."/>
            <person name="Rokhsar D.S."/>
        </authorList>
    </citation>
    <scope>NUCLEOTIDE SEQUENCE</scope>
</reference>
<dbReference type="EMBL" id="KB096742">
    <property type="protein sequence ID" value="ESO01903.1"/>
    <property type="molecule type" value="Genomic_DNA"/>
</dbReference>
<evidence type="ECO:0000256" key="1">
    <source>
        <dbReference type="ARBA" id="ARBA00004141"/>
    </source>
</evidence>
<dbReference type="InterPro" id="IPR008952">
    <property type="entry name" value="Tetraspanin_EC2_sf"/>
</dbReference>
<name>T1FQ31_HELRO</name>
<keyword evidence="2 5" id="KW-0812">Transmembrane</keyword>
<feature type="transmembrane region" description="Helical" evidence="5">
    <location>
        <begin position="12"/>
        <end position="35"/>
    </location>
</feature>
<dbReference type="OrthoDB" id="9993879at2759"/>
<dbReference type="PRINTS" id="PR00259">
    <property type="entry name" value="TMFOUR"/>
</dbReference>
<keyword evidence="4 5" id="KW-0472">Membrane</keyword>
<dbReference type="Proteomes" id="UP000015101">
    <property type="component" value="Unassembled WGS sequence"/>
</dbReference>
<evidence type="ECO:0000256" key="2">
    <source>
        <dbReference type="ARBA" id="ARBA00022692"/>
    </source>
</evidence>
<dbReference type="Gene3D" id="1.10.1450.10">
    <property type="entry name" value="Tetraspanin"/>
    <property type="match status" value="1"/>
</dbReference>
<gene>
    <name evidence="7" type="primary">20210928</name>
    <name evidence="6" type="ORF">HELRODRAFT_188517</name>
</gene>
<organism evidence="7 8">
    <name type="scientific">Helobdella robusta</name>
    <name type="common">Californian leech</name>
    <dbReference type="NCBI Taxonomy" id="6412"/>
    <lineage>
        <taxon>Eukaryota</taxon>
        <taxon>Metazoa</taxon>
        <taxon>Spiralia</taxon>
        <taxon>Lophotrochozoa</taxon>
        <taxon>Annelida</taxon>
        <taxon>Clitellata</taxon>
        <taxon>Hirudinea</taxon>
        <taxon>Rhynchobdellida</taxon>
        <taxon>Glossiphoniidae</taxon>
        <taxon>Helobdella</taxon>
    </lineage>
</organism>
<sequence>MSIRSCLLCTKYSVFFLNFMIWMSGLIILGLAIYLRMDPTFNNIAMVGYTHHNATFHIFCYFLVFFGSIVTFLGFLGCCSSYQESFSMLGLFVSVLILFLIAEVGMASWLIMQRNGMKTSVSETMQKYITDHYGDDIFTDDPIDHLQDSFRCCGSIGPADYQSSRWLNNTSHHVHNKHEHHRQHQHSKHRSILPHSLQHHVQPPSVDQYTRHEHHHHHQQQQQHFVPISCCGLYNLRKKVTQTCLVATTAASEVVNKNENAADNVKDGFSGNNADNIISSSINNNNSSDKFSHKLGKEENKTKINNRIKSNNSVVQAHKKGCSEGITSFVDRTIEASCIVALVITGPDLGDVSVSLLQSPEAVGRRIQILKSFPSTRFSSLIY</sequence>
<evidence type="ECO:0000313" key="8">
    <source>
        <dbReference type="Proteomes" id="UP000015101"/>
    </source>
</evidence>
<dbReference type="EMBL" id="AMQM01000747">
    <property type="status" value="NOT_ANNOTATED_CDS"/>
    <property type="molecule type" value="Genomic_DNA"/>
</dbReference>
<dbReference type="SUPFAM" id="SSF48652">
    <property type="entry name" value="Tetraspanin"/>
    <property type="match status" value="1"/>
</dbReference>
<evidence type="ECO:0000256" key="5">
    <source>
        <dbReference type="SAM" id="Phobius"/>
    </source>
</evidence>
<dbReference type="STRING" id="6412.T1FQ31"/>
<reference evidence="7" key="3">
    <citation type="submission" date="2015-06" db="UniProtKB">
        <authorList>
            <consortium name="EnsemblMetazoa"/>
        </authorList>
    </citation>
    <scope>IDENTIFICATION</scope>
</reference>